<keyword evidence="1" id="KW-0472">Membrane</keyword>
<dbReference type="EMBL" id="HBGH01004410">
    <property type="protein sequence ID" value="CAD9230239.1"/>
    <property type="molecule type" value="Transcribed_RNA"/>
</dbReference>
<feature type="transmembrane region" description="Helical" evidence="1">
    <location>
        <begin position="142"/>
        <end position="164"/>
    </location>
</feature>
<keyword evidence="1" id="KW-0812">Transmembrane</keyword>
<reference evidence="2" key="1">
    <citation type="submission" date="2021-01" db="EMBL/GenBank/DDBJ databases">
        <authorList>
            <person name="Corre E."/>
            <person name="Pelletier E."/>
            <person name="Niang G."/>
            <person name="Scheremetjew M."/>
            <person name="Finn R."/>
            <person name="Kale V."/>
            <person name="Holt S."/>
            <person name="Cochrane G."/>
            <person name="Meng A."/>
            <person name="Brown T."/>
            <person name="Cohen L."/>
        </authorList>
    </citation>
    <scope>NUCLEOTIDE SEQUENCE</scope>
    <source>
        <strain evidence="2">SAG 36.94</strain>
    </source>
</reference>
<evidence type="ECO:0000313" key="2">
    <source>
        <dbReference type="EMBL" id="CAD9230239.1"/>
    </source>
</evidence>
<feature type="transmembrane region" description="Helical" evidence="1">
    <location>
        <begin position="9"/>
        <end position="29"/>
    </location>
</feature>
<feature type="transmembrane region" description="Helical" evidence="1">
    <location>
        <begin position="49"/>
        <end position="72"/>
    </location>
</feature>
<name>A0A7S1TAK2_9RHOD</name>
<sequence length="187" mass="20896">MSWKRAWKLGLYIFALWASASVVGVLFYYSCTYPKKGACCSLTKSLPQLTYALMAIFIITVLHSLIHAQLYLTRYLDVSMASRGWKCSTGSSARIFNRAHFYYEIVSNVLILTALLIVVSLATGDWSSSENGIEHIVPQASAGVYMFVCMWFCVFAYFGLSVLVNPKDFTPFKGDEELCSNCGEPVD</sequence>
<proteinExistence type="predicted"/>
<organism evidence="2">
    <name type="scientific">Compsopogon caeruleus</name>
    <dbReference type="NCBI Taxonomy" id="31354"/>
    <lineage>
        <taxon>Eukaryota</taxon>
        <taxon>Rhodophyta</taxon>
        <taxon>Compsopogonophyceae</taxon>
        <taxon>Compsopogonales</taxon>
        <taxon>Compsopogonaceae</taxon>
        <taxon>Compsopogon</taxon>
    </lineage>
</organism>
<evidence type="ECO:0000256" key="1">
    <source>
        <dbReference type="SAM" id="Phobius"/>
    </source>
</evidence>
<keyword evidence="1" id="KW-1133">Transmembrane helix</keyword>
<dbReference type="AlphaFoldDB" id="A0A7S1TAK2"/>
<feature type="transmembrane region" description="Helical" evidence="1">
    <location>
        <begin position="101"/>
        <end position="122"/>
    </location>
</feature>
<protein>
    <submittedName>
        <fullName evidence="2">Uncharacterized protein</fullName>
    </submittedName>
</protein>
<accession>A0A7S1TAK2</accession>
<gene>
    <name evidence="2" type="ORF">CCAE0312_LOCUS2421</name>
</gene>